<name>A0ABN5N7E2_9BACI</name>
<sequence>MKMKKSLNRTQTAILKKHINEFEEKDGILTEAFILEGTEDMIFYVYEFESSYKTVKGAILL</sequence>
<dbReference type="EMBL" id="CP030926">
    <property type="protein sequence ID" value="AXN41044.1"/>
    <property type="molecule type" value="Genomic_DNA"/>
</dbReference>
<evidence type="ECO:0000313" key="2">
    <source>
        <dbReference type="Proteomes" id="UP000260457"/>
    </source>
</evidence>
<dbReference type="GeneID" id="95401162"/>
<organism evidence="1 2">
    <name type="scientific">Peribacillus butanolivorans</name>
    <dbReference type="NCBI Taxonomy" id="421767"/>
    <lineage>
        <taxon>Bacteria</taxon>
        <taxon>Bacillati</taxon>
        <taxon>Bacillota</taxon>
        <taxon>Bacilli</taxon>
        <taxon>Bacillales</taxon>
        <taxon>Bacillaceae</taxon>
        <taxon>Peribacillus</taxon>
    </lineage>
</organism>
<protein>
    <submittedName>
        <fullName evidence="1">Uncharacterized protein</fullName>
    </submittedName>
</protein>
<evidence type="ECO:0000313" key="1">
    <source>
        <dbReference type="EMBL" id="AXN41044.1"/>
    </source>
</evidence>
<keyword evidence="2" id="KW-1185">Reference proteome</keyword>
<reference evidence="1 2" key="1">
    <citation type="submission" date="2018-07" db="EMBL/GenBank/DDBJ databases">
        <title>The molecular basis for the intramolecular migration of carboxyl group in the catabolism of para-hydroxybenzoate via gentisate.</title>
        <authorList>
            <person name="Zhao H."/>
            <person name="Xu Y."/>
            <person name="Lin S."/>
            <person name="Spain J.C."/>
            <person name="Zhou N.-Y."/>
        </authorList>
    </citation>
    <scope>NUCLEOTIDE SEQUENCE [LARGE SCALE GENOMIC DNA]</scope>
    <source>
        <strain evidence="1 2">PHB-7a</strain>
    </source>
</reference>
<dbReference type="RefSeq" id="WP_116821985.1">
    <property type="nucleotide sequence ID" value="NZ_CP030926.1"/>
</dbReference>
<proteinExistence type="predicted"/>
<gene>
    <name evidence="1" type="ORF">DTO10_23475</name>
</gene>
<dbReference type="Proteomes" id="UP000260457">
    <property type="component" value="Chromosome"/>
</dbReference>
<accession>A0ABN5N7E2</accession>